<sequence>LISAGDYIKFKSVDREEYDRIKQQVEQGNFQLKKQDRNG</sequence>
<feature type="non-terminal residue" evidence="1">
    <location>
        <position position="1"/>
    </location>
</feature>
<organism evidence="1 2">
    <name type="scientific">Zunongwangia profunda</name>
    <dbReference type="NCBI Taxonomy" id="398743"/>
    <lineage>
        <taxon>Bacteria</taxon>
        <taxon>Pseudomonadati</taxon>
        <taxon>Bacteroidota</taxon>
        <taxon>Flavobacteriia</taxon>
        <taxon>Flavobacteriales</taxon>
        <taxon>Flavobacteriaceae</taxon>
        <taxon>Zunongwangia</taxon>
    </lineage>
</organism>
<reference evidence="1 2" key="1">
    <citation type="journal article" date="2018" name="Nat. Biotechnol.">
        <title>A standardized bacterial taxonomy based on genome phylogeny substantially revises the tree of life.</title>
        <authorList>
            <person name="Parks D.H."/>
            <person name="Chuvochina M."/>
            <person name="Waite D.W."/>
            <person name="Rinke C."/>
            <person name="Skarshewski A."/>
            <person name="Chaumeil P.A."/>
            <person name="Hugenholtz P."/>
        </authorList>
    </citation>
    <scope>NUCLEOTIDE SEQUENCE [LARGE SCALE GENOMIC DNA]</scope>
    <source>
        <strain evidence="1">UBA9359</strain>
    </source>
</reference>
<evidence type="ECO:0000313" key="2">
    <source>
        <dbReference type="Proteomes" id="UP000264330"/>
    </source>
</evidence>
<dbReference type="Proteomes" id="UP000264330">
    <property type="component" value="Unassembled WGS sequence"/>
</dbReference>
<name>A0A3D5J209_9FLAO</name>
<proteinExistence type="predicted"/>
<dbReference type="EMBL" id="DPMF01000252">
    <property type="protein sequence ID" value="HCV81522.1"/>
    <property type="molecule type" value="Genomic_DNA"/>
</dbReference>
<dbReference type="GO" id="GO:0016787">
    <property type="term" value="F:hydrolase activity"/>
    <property type="evidence" value="ECO:0007669"/>
    <property type="project" value="UniProtKB-KW"/>
</dbReference>
<protein>
    <submittedName>
        <fullName evidence="1">Allophanate hydrolase subunit 1</fullName>
    </submittedName>
</protein>
<dbReference type="AlphaFoldDB" id="A0A3D5J209"/>
<comment type="caution">
    <text evidence="1">The sequence shown here is derived from an EMBL/GenBank/DDBJ whole genome shotgun (WGS) entry which is preliminary data.</text>
</comment>
<gene>
    <name evidence="1" type="ORF">DGQ38_10795</name>
</gene>
<evidence type="ECO:0000313" key="1">
    <source>
        <dbReference type="EMBL" id="HCV81522.1"/>
    </source>
</evidence>
<accession>A0A3D5J209</accession>
<keyword evidence="1" id="KW-0378">Hydrolase</keyword>